<comment type="caution">
    <text evidence="1">The sequence shown here is derived from an EMBL/GenBank/DDBJ whole genome shotgun (WGS) entry which is preliminary data.</text>
</comment>
<accession>A0ABV2XLY7</accession>
<proteinExistence type="predicted"/>
<dbReference type="Proteomes" id="UP001550603">
    <property type="component" value="Unassembled WGS sequence"/>
</dbReference>
<sequence length="112" mass="12248">MGQAVTVEIVIRVIALLAAAVAFAAAWSARPAVLRLRTHGGNSPMSALNCPSPDCNAQRRTGQYLCWDCWDALPTLTRRALSIRDDLARARLQILHRQLAAGAPPHEIEIRL</sequence>
<evidence type="ECO:0000313" key="1">
    <source>
        <dbReference type="EMBL" id="MEU2265011.1"/>
    </source>
</evidence>
<keyword evidence="2" id="KW-1185">Reference proteome</keyword>
<reference evidence="1 2" key="1">
    <citation type="submission" date="2024-06" db="EMBL/GenBank/DDBJ databases">
        <title>The Natural Products Discovery Center: Release of the First 8490 Sequenced Strains for Exploring Actinobacteria Biosynthetic Diversity.</title>
        <authorList>
            <person name="Kalkreuter E."/>
            <person name="Kautsar S.A."/>
            <person name="Yang D."/>
            <person name="Bader C.D."/>
            <person name="Teijaro C.N."/>
            <person name="Fluegel L."/>
            <person name="Davis C.M."/>
            <person name="Simpson J.R."/>
            <person name="Lauterbach L."/>
            <person name="Steele A.D."/>
            <person name="Gui C."/>
            <person name="Meng S."/>
            <person name="Li G."/>
            <person name="Viehrig K."/>
            <person name="Ye F."/>
            <person name="Su P."/>
            <person name="Kiefer A.F."/>
            <person name="Nichols A."/>
            <person name="Cepeda A.J."/>
            <person name="Yan W."/>
            <person name="Fan B."/>
            <person name="Jiang Y."/>
            <person name="Adhikari A."/>
            <person name="Zheng C.-J."/>
            <person name="Schuster L."/>
            <person name="Cowan T.M."/>
            <person name="Smanski M.J."/>
            <person name="Chevrette M.G."/>
            <person name="De Carvalho L.P.S."/>
            <person name="Shen B."/>
        </authorList>
    </citation>
    <scope>NUCLEOTIDE SEQUENCE [LARGE SCALE GENOMIC DNA]</scope>
    <source>
        <strain evidence="1 2">NPDC019583</strain>
    </source>
</reference>
<name>A0ABV2XLY7_9ACTN</name>
<dbReference type="EMBL" id="JBEYBN010000001">
    <property type="protein sequence ID" value="MEU2265011.1"/>
    <property type="molecule type" value="Genomic_DNA"/>
</dbReference>
<gene>
    <name evidence="1" type="ORF">ABZ568_00855</name>
</gene>
<organism evidence="1 2">
    <name type="scientific">Streptomyces olindensis</name>
    <dbReference type="NCBI Taxonomy" id="358823"/>
    <lineage>
        <taxon>Bacteria</taxon>
        <taxon>Bacillati</taxon>
        <taxon>Actinomycetota</taxon>
        <taxon>Actinomycetes</taxon>
        <taxon>Kitasatosporales</taxon>
        <taxon>Streptomycetaceae</taxon>
        <taxon>Streptomyces</taxon>
    </lineage>
</organism>
<evidence type="ECO:0000313" key="2">
    <source>
        <dbReference type="Proteomes" id="UP001550603"/>
    </source>
</evidence>
<dbReference type="RefSeq" id="WP_359784415.1">
    <property type="nucleotide sequence ID" value="NZ_JBEYBN010000001.1"/>
</dbReference>
<protein>
    <submittedName>
        <fullName evidence="1">Uncharacterized protein</fullName>
    </submittedName>
</protein>